<keyword evidence="2" id="KW-1185">Reference proteome</keyword>
<gene>
    <name evidence="1" type="ORF">Nepgr_013634</name>
</gene>
<reference evidence="1" key="1">
    <citation type="submission" date="2023-05" db="EMBL/GenBank/DDBJ databases">
        <title>Nepenthes gracilis genome sequencing.</title>
        <authorList>
            <person name="Fukushima K."/>
        </authorList>
    </citation>
    <scope>NUCLEOTIDE SEQUENCE</scope>
    <source>
        <strain evidence="1">SING2019-196</strain>
    </source>
</reference>
<dbReference type="InterPro" id="IPR021109">
    <property type="entry name" value="Peptidase_aspartic_dom_sf"/>
</dbReference>
<dbReference type="InterPro" id="IPR043128">
    <property type="entry name" value="Rev_trsase/Diguanyl_cyclase"/>
</dbReference>
<dbReference type="InterPro" id="IPR043502">
    <property type="entry name" value="DNA/RNA_pol_sf"/>
</dbReference>
<dbReference type="SUPFAM" id="SSF56672">
    <property type="entry name" value="DNA/RNA polymerases"/>
    <property type="match status" value="1"/>
</dbReference>
<dbReference type="PANTHER" id="PTHR24559:SF444">
    <property type="entry name" value="REVERSE TRANSCRIPTASE DOMAIN-CONTAINING PROTEIN"/>
    <property type="match status" value="1"/>
</dbReference>
<dbReference type="Pfam" id="PF08284">
    <property type="entry name" value="RVP_2"/>
    <property type="match status" value="1"/>
</dbReference>
<sequence length="208" mass="23798">MESSVVTDVVYPGCVVEVIGLSLAIDLIYLDMHGFDAIFGMDWLFRNHATIDCFHKKVDFVISRREPFHIHGLQRLGSSSFISALQARHWLQGGCEAYLAYASVEESQKLSGKEISVVSVFMDLMNWVFQPYLDKFVVVFNADIFIYSNSHAKREEQLRITLQTLREQQLFMKLRKCEFWLNVIVFLGHVISNGDVSVDPKKVEAVVS</sequence>
<proteinExistence type="predicted"/>
<dbReference type="AlphaFoldDB" id="A0AAD3SI77"/>
<accession>A0AAD3SI77</accession>
<dbReference type="PANTHER" id="PTHR24559">
    <property type="entry name" value="TRANSPOSON TY3-I GAG-POL POLYPROTEIN"/>
    <property type="match status" value="1"/>
</dbReference>
<dbReference type="InterPro" id="IPR053134">
    <property type="entry name" value="RNA-dir_DNA_polymerase"/>
</dbReference>
<dbReference type="EMBL" id="BSYO01000011">
    <property type="protein sequence ID" value="GMH11793.1"/>
    <property type="molecule type" value="Genomic_DNA"/>
</dbReference>
<dbReference type="Gene3D" id="3.30.70.270">
    <property type="match status" value="1"/>
</dbReference>
<organism evidence="1 2">
    <name type="scientific">Nepenthes gracilis</name>
    <name type="common">Slender pitcher plant</name>
    <dbReference type="NCBI Taxonomy" id="150966"/>
    <lineage>
        <taxon>Eukaryota</taxon>
        <taxon>Viridiplantae</taxon>
        <taxon>Streptophyta</taxon>
        <taxon>Embryophyta</taxon>
        <taxon>Tracheophyta</taxon>
        <taxon>Spermatophyta</taxon>
        <taxon>Magnoliopsida</taxon>
        <taxon>eudicotyledons</taxon>
        <taxon>Gunneridae</taxon>
        <taxon>Pentapetalae</taxon>
        <taxon>Caryophyllales</taxon>
        <taxon>Nepenthaceae</taxon>
        <taxon>Nepenthes</taxon>
    </lineage>
</organism>
<comment type="caution">
    <text evidence="1">The sequence shown here is derived from an EMBL/GenBank/DDBJ whole genome shotgun (WGS) entry which is preliminary data.</text>
</comment>
<name>A0AAD3SI77_NEPGR</name>
<protein>
    <submittedName>
        <fullName evidence="1">Uncharacterized protein</fullName>
    </submittedName>
</protein>
<evidence type="ECO:0000313" key="2">
    <source>
        <dbReference type="Proteomes" id="UP001279734"/>
    </source>
</evidence>
<dbReference type="Proteomes" id="UP001279734">
    <property type="component" value="Unassembled WGS sequence"/>
</dbReference>
<dbReference type="Gene3D" id="2.40.70.10">
    <property type="entry name" value="Acid Proteases"/>
    <property type="match status" value="1"/>
</dbReference>
<evidence type="ECO:0000313" key="1">
    <source>
        <dbReference type="EMBL" id="GMH11793.1"/>
    </source>
</evidence>